<dbReference type="Proteomes" id="UP000199181">
    <property type="component" value="Unassembled WGS sequence"/>
</dbReference>
<accession>A0A1I0KH98</accession>
<protein>
    <submittedName>
        <fullName evidence="1">Uncharacterized protein</fullName>
    </submittedName>
</protein>
<evidence type="ECO:0000313" key="1">
    <source>
        <dbReference type="EMBL" id="SEU24058.1"/>
    </source>
</evidence>
<gene>
    <name evidence="1" type="ORF">SAMN05443639_1112</name>
</gene>
<evidence type="ECO:0000313" key="2">
    <source>
        <dbReference type="Proteomes" id="UP000199181"/>
    </source>
</evidence>
<reference evidence="2" key="1">
    <citation type="submission" date="2016-10" db="EMBL/GenBank/DDBJ databases">
        <authorList>
            <person name="Varghese N."/>
            <person name="Submissions S."/>
        </authorList>
    </citation>
    <scope>NUCLEOTIDE SEQUENCE [LARGE SCALE GENOMIC DNA]</scope>
    <source>
        <strain evidence="2">DSM 16858</strain>
    </source>
</reference>
<proteinExistence type="predicted"/>
<sequence length="33" mass="3802">MSMKKIIKVETVKSSPSFYNWICDIFDPPPTQA</sequence>
<dbReference type="EMBL" id="FOIJ01000011">
    <property type="protein sequence ID" value="SEU24058.1"/>
    <property type="molecule type" value="Genomic_DNA"/>
</dbReference>
<name>A0A1I0KH98_9BACT</name>
<organism evidence="1 2">
    <name type="scientific">Stigmatella erecta</name>
    <dbReference type="NCBI Taxonomy" id="83460"/>
    <lineage>
        <taxon>Bacteria</taxon>
        <taxon>Pseudomonadati</taxon>
        <taxon>Myxococcota</taxon>
        <taxon>Myxococcia</taxon>
        <taxon>Myxococcales</taxon>
        <taxon>Cystobacterineae</taxon>
        <taxon>Archangiaceae</taxon>
        <taxon>Stigmatella</taxon>
    </lineage>
</organism>
<dbReference type="AlphaFoldDB" id="A0A1I0KH98"/>
<keyword evidence="2" id="KW-1185">Reference proteome</keyword>